<evidence type="ECO:0000313" key="2">
    <source>
        <dbReference type="EMBL" id="KAA1117941.1"/>
    </source>
</evidence>
<dbReference type="OrthoDB" id="10349101at2759"/>
<feature type="compositionally biased region" description="Polar residues" evidence="1">
    <location>
        <begin position="621"/>
        <end position="633"/>
    </location>
</feature>
<dbReference type="EMBL" id="VSWC01000002">
    <property type="protein sequence ID" value="KAA1117941.1"/>
    <property type="molecule type" value="Genomic_DNA"/>
</dbReference>
<protein>
    <submittedName>
        <fullName evidence="2">Uncharacterized protein</fullName>
    </submittedName>
</protein>
<accession>A0A5B0QX98</accession>
<organism evidence="2 3">
    <name type="scientific">Puccinia graminis f. sp. tritici</name>
    <dbReference type="NCBI Taxonomy" id="56615"/>
    <lineage>
        <taxon>Eukaryota</taxon>
        <taxon>Fungi</taxon>
        <taxon>Dikarya</taxon>
        <taxon>Basidiomycota</taxon>
        <taxon>Pucciniomycotina</taxon>
        <taxon>Pucciniomycetes</taxon>
        <taxon>Pucciniales</taxon>
        <taxon>Pucciniaceae</taxon>
        <taxon>Puccinia</taxon>
    </lineage>
</organism>
<reference evidence="2 3" key="1">
    <citation type="submission" date="2019-05" db="EMBL/GenBank/DDBJ databases">
        <title>Emergence of the Ug99 lineage of the wheat stem rust pathogen through somatic hybridization.</title>
        <authorList>
            <person name="Li F."/>
            <person name="Upadhyaya N.M."/>
            <person name="Sperschneider J."/>
            <person name="Matny O."/>
            <person name="Nguyen-Phuc H."/>
            <person name="Mago R."/>
            <person name="Raley C."/>
            <person name="Miller M.E."/>
            <person name="Silverstein K.A.T."/>
            <person name="Henningsen E."/>
            <person name="Hirsch C.D."/>
            <person name="Visser B."/>
            <person name="Pretorius Z.A."/>
            <person name="Steffenson B.J."/>
            <person name="Schwessinger B."/>
            <person name="Dodds P.N."/>
            <person name="Figueroa M."/>
        </authorList>
    </citation>
    <scope>NUCLEOTIDE SEQUENCE [LARGE SCALE GENOMIC DNA]</scope>
    <source>
        <strain evidence="2">21-0</strain>
    </source>
</reference>
<dbReference type="Proteomes" id="UP000324748">
    <property type="component" value="Unassembled WGS sequence"/>
</dbReference>
<name>A0A5B0QX98_PUCGR</name>
<feature type="region of interest" description="Disordered" evidence="1">
    <location>
        <begin position="672"/>
        <end position="691"/>
    </location>
</feature>
<feature type="region of interest" description="Disordered" evidence="1">
    <location>
        <begin position="417"/>
        <end position="542"/>
    </location>
</feature>
<gene>
    <name evidence="2" type="ORF">PGT21_027753</name>
</gene>
<feature type="region of interest" description="Disordered" evidence="1">
    <location>
        <begin position="600"/>
        <end position="635"/>
    </location>
</feature>
<feature type="region of interest" description="Disordered" evidence="1">
    <location>
        <begin position="266"/>
        <end position="296"/>
    </location>
</feature>
<proteinExistence type="predicted"/>
<comment type="caution">
    <text evidence="2">The sequence shown here is derived from an EMBL/GenBank/DDBJ whole genome shotgun (WGS) entry which is preliminary data.</text>
</comment>
<evidence type="ECO:0000256" key="1">
    <source>
        <dbReference type="SAM" id="MobiDB-lite"/>
    </source>
</evidence>
<feature type="compositionally biased region" description="Polar residues" evidence="1">
    <location>
        <begin position="455"/>
        <end position="468"/>
    </location>
</feature>
<evidence type="ECO:0000313" key="3">
    <source>
        <dbReference type="Proteomes" id="UP000324748"/>
    </source>
</evidence>
<feature type="compositionally biased region" description="Polar residues" evidence="1">
    <location>
        <begin position="515"/>
        <end position="525"/>
    </location>
</feature>
<sequence>MLGFCAILHHKNLAPKGLTADAPSLYQKTVLTSLFNRSTCFYSICQARRAMTGLKRGSLQVIYVVFLLGNVQWSRLGVVSVEPSEITDLRSTQHEVPSLVHRFDAQDHPTDVCPEGRTKLQGDFQPDRIPSWHCHKALESLPESHEQKKHSRSSNAYALNHAEHDAEIRNVSGNPQVAEANKETANPVGFDRPFDPNSGVVLANEQCFGVASSGPEAVGVPNTEPISSSINTNQNTKNWNYKKTRHLPQSRGEAPGLVAKSGQNTHSAYHPIYNKPQAPNTGIHLPSSGYQAANDPQGYPTTYYPTSYQHLVSDQSSWKYQLHCVEFWEPQVTYHLQRGLAYIPVHVFKDSAVPSAIPAVHNRLNAHAPLSHPTNHAYIGESTGNTIPGSGQIGGKLSIQADGRADKPKESFINYRKHQRNEEVDQDSRIPSACKSNNQVNSDTEKEAALENPKSRSLQSQFDSNNAAKETIVLPDDSVNVTNDSHPESHYSSEPKTPFIKKMNENPPVDLDSLPGSNHNPNTSEENTEEADGTPPEVADSVNTKIPCKTRTNVKTMCKDLQPQTPKPKVGAGWDVACDGVTKNNKIQTSQIPESKIVAGDQKTTANQDFSKGKGSEYPKQVTSPSVLTTGNLSHHEATLGRKLNQQPKIEQVEHAAKDDNSHLHLELQNEEPKNFERSHLKNPHSRDLNPKKYEGNIQAAGVEKSHLTGKVSPTLKDNKFAVLEKLDHNAVLEEKTKYAAPLVEISNLQQDSAEFQDETRKNESVSSYAHIPYMNKPKVVINSAIAYMRPMLNLVSNALQKIPRFELSIKSLFSSRKKKLQNASKNLTFLPIFNFIKISRGKPTHGFLRKNTHDQNHPEPFPDCVTTESTENFQRAEKQPGSATAYWNPYFKSKSSSGVLKSNSRTSLQEEYHFHAKFGTHAGYMVSFVEEYRHKNPRTKKFEIEFLLALLKFMKAEHVGGYIPIELDAEDSDYKTLEQFILQMNVNPKEGKKLKCVIERIGMIEGKRRWKAVIRQYNQQEILRKWAEINKKGLSIKKKLELRKLDRVLKISKPWPTFYGVKSKDYEWLENLLKDEMVKKDILGILGEEELESRLHQIFVISLFSTNPRYLDAGDWEIVYKQGLDFIRILAVAHILHLDQGESNIESSNLVTPDSEIYFSLLGLWEVKESAPWGLSAEKMWLLSNPKRETIYNETYSNLKEKWKYQKLLPKVIHENFPEIYPNKKTMAKKNKLGKKVVLDVWWNLSDLIEWQEYHMDKLTMVKVGEQLNIPTTRDKKINLDRLIEILNKKAIPESKENIMKEWFERNAFSPYLHPSHDEWSKNLPAEFQN</sequence>
<keyword evidence="3" id="KW-1185">Reference proteome</keyword>